<comment type="caution">
    <text evidence="2">The sequence shown here is derived from an EMBL/GenBank/DDBJ whole genome shotgun (WGS) entry which is preliminary data.</text>
</comment>
<reference evidence="2 3" key="1">
    <citation type="submission" date="2021-03" db="EMBL/GenBank/DDBJ databases">
        <title>Five novel Rahnella species.</title>
        <authorList>
            <person name="Brady C."/>
            <person name="Asselin J."/>
            <person name="Beer S."/>
            <person name="Bruberg M.B."/>
            <person name="Crampton B."/>
            <person name="Venter S."/>
            <person name="Arnold D."/>
            <person name="Denman S."/>
        </authorList>
    </citation>
    <scope>NUCLEOTIDE SEQUENCE [LARGE SCALE GENOMIC DNA]</scope>
    <source>
        <strain evidence="2 3">L72c</strain>
    </source>
</reference>
<evidence type="ECO:0000256" key="1">
    <source>
        <dbReference type="SAM" id="Phobius"/>
    </source>
</evidence>
<organism evidence="2 3">
    <name type="scientific">Rahnella perminowiae</name>
    <dbReference type="NCBI Taxonomy" id="2816244"/>
    <lineage>
        <taxon>Bacteria</taxon>
        <taxon>Pseudomonadati</taxon>
        <taxon>Pseudomonadota</taxon>
        <taxon>Gammaproteobacteria</taxon>
        <taxon>Enterobacterales</taxon>
        <taxon>Yersiniaceae</taxon>
        <taxon>Rahnella</taxon>
    </lineage>
</organism>
<keyword evidence="1" id="KW-0472">Membrane</keyword>
<proteinExistence type="predicted"/>
<keyword evidence="1" id="KW-1133">Transmembrane helix</keyword>
<evidence type="ECO:0000313" key="3">
    <source>
        <dbReference type="Proteomes" id="UP000699865"/>
    </source>
</evidence>
<name>A0ABS6L8C3_9GAMM</name>
<keyword evidence="3" id="KW-1185">Reference proteome</keyword>
<protein>
    <submittedName>
        <fullName evidence="2">Uncharacterized protein</fullName>
    </submittedName>
</protein>
<sequence>MMFSSKQVIVVYPEDYEELAIALQHEISKVDGFDSAAWTLELYRQNMPTLSGRSNVIFIGDADENRFSKMYLSQISNIVNINGACFGSDGSKAVVFGEGKLEQKRDFEAYKNDVGYGVAASGAIGAAVSGAFLVAVPFIPLGGALGFIGYKVFKFFKSKSEVKELRYEQTKLAIYNFVLTELDAWVGKEG</sequence>
<keyword evidence="1" id="KW-0812">Transmembrane</keyword>
<dbReference type="Proteomes" id="UP000699865">
    <property type="component" value="Unassembled WGS sequence"/>
</dbReference>
<accession>A0ABS6L8C3</accession>
<dbReference type="RefSeq" id="WP_217139437.1">
    <property type="nucleotide sequence ID" value="NZ_JAFMOU010000072.1"/>
</dbReference>
<dbReference type="EMBL" id="JAFMOU010000072">
    <property type="protein sequence ID" value="MBU9838087.1"/>
    <property type="molecule type" value="Genomic_DNA"/>
</dbReference>
<feature type="transmembrane region" description="Helical" evidence="1">
    <location>
        <begin position="114"/>
        <end position="132"/>
    </location>
</feature>
<gene>
    <name evidence="2" type="ORF">J1786_25185</name>
</gene>
<evidence type="ECO:0000313" key="2">
    <source>
        <dbReference type="EMBL" id="MBU9838087.1"/>
    </source>
</evidence>